<evidence type="ECO:0000256" key="6">
    <source>
        <dbReference type="ARBA" id="ARBA00022692"/>
    </source>
</evidence>
<dbReference type="PANTHER" id="PTHR31269">
    <property type="entry name" value="S-TYPE ANION CHANNEL SLAH3"/>
    <property type="match status" value="1"/>
</dbReference>
<dbReference type="GO" id="GO:0005886">
    <property type="term" value="C:plasma membrane"/>
    <property type="evidence" value="ECO:0007669"/>
    <property type="project" value="UniProtKB-SubCell"/>
</dbReference>
<proteinExistence type="inferred from homology"/>
<evidence type="ECO:0000313" key="13">
    <source>
        <dbReference type="Proteomes" id="UP000631114"/>
    </source>
</evidence>
<dbReference type="GO" id="GO:0008308">
    <property type="term" value="F:voltage-gated monoatomic anion channel activity"/>
    <property type="evidence" value="ECO:0007669"/>
    <property type="project" value="InterPro"/>
</dbReference>
<evidence type="ECO:0000256" key="1">
    <source>
        <dbReference type="ARBA" id="ARBA00004127"/>
    </source>
</evidence>
<name>A0A835HQD5_9MAGN</name>
<keyword evidence="4" id="KW-0813">Transport</keyword>
<evidence type="ECO:0000313" key="12">
    <source>
        <dbReference type="EMBL" id="KAF9602537.1"/>
    </source>
</evidence>
<dbReference type="Pfam" id="PF03595">
    <property type="entry name" value="SLAC1"/>
    <property type="match status" value="1"/>
</dbReference>
<comment type="caution">
    <text evidence="12">The sequence shown here is derived from an EMBL/GenBank/DDBJ whole genome shotgun (WGS) entry which is preliminary data.</text>
</comment>
<dbReference type="AlphaFoldDB" id="A0A835HQD5"/>
<feature type="transmembrane region" description="Helical" evidence="11">
    <location>
        <begin position="143"/>
        <end position="164"/>
    </location>
</feature>
<keyword evidence="13" id="KW-1185">Reference proteome</keyword>
<feature type="region of interest" description="Disordered" evidence="10">
    <location>
        <begin position="1"/>
        <end position="29"/>
    </location>
</feature>
<protein>
    <submittedName>
        <fullName evidence="12">Uncharacterized protein</fullName>
    </submittedName>
</protein>
<accession>A0A835HQD5</accession>
<evidence type="ECO:0000256" key="2">
    <source>
        <dbReference type="ARBA" id="ARBA00004236"/>
    </source>
</evidence>
<dbReference type="InterPro" id="IPR004695">
    <property type="entry name" value="SLAC1/Mae1/Ssu1/TehA"/>
</dbReference>
<evidence type="ECO:0000256" key="7">
    <source>
        <dbReference type="ARBA" id="ARBA00022989"/>
    </source>
</evidence>
<evidence type="ECO:0000256" key="10">
    <source>
        <dbReference type="SAM" id="MobiDB-lite"/>
    </source>
</evidence>
<dbReference type="PANTHER" id="PTHR31269:SF2">
    <property type="entry name" value="S-TYPE ANION CHANNEL SLAH3"/>
    <property type="match status" value="1"/>
</dbReference>
<reference evidence="12 13" key="1">
    <citation type="submission" date="2020-10" db="EMBL/GenBank/DDBJ databases">
        <title>The Coptis chinensis genome and diversification of protoberbering-type alkaloids.</title>
        <authorList>
            <person name="Wang B."/>
            <person name="Shu S."/>
            <person name="Song C."/>
            <person name="Liu Y."/>
        </authorList>
    </citation>
    <scope>NUCLEOTIDE SEQUENCE [LARGE SCALE GENOMIC DNA]</scope>
    <source>
        <strain evidence="12">HL-2020</strain>
        <tissue evidence="12">Leaf</tissue>
    </source>
</reference>
<organism evidence="12 13">
    <name type="scientific">Coptis chinensis</name>
    <dbReference type="NCBI Taxonomy" id="261450"/>
    <lineage>
        <taxon>Eukaryota</taxon>
        <taxon>Viridiplantae</taxon>
        <taxon>Streptophyta</taxon>
        <taxon>Embryophyta</taxon>
        <taxon>Tracheophyta</taxon>
        <taxon>Spermatophyta</taxon>
        <taxon>Magnoliopsida</taxon>
        <taxon>Ranunculales</taxon>
        <taxon>Ranunculaceae</taxon>
        <taxon>Coptidoideae</taxon>
        <taxon>Coptis</taxon>
    </lineage>
</organism>
<evidence type="ECO:0000256" key="5">
    <source>
        <dbReference type="ARBA" id="ARBA00022475"/>
    </source>
</evidence>
<keyword evidence="7 11" id="KW-1133">Transmembrane helix</keyword>
<dbReference type="InterPro" id="IPR038665">
    <property type="entry name" value="Voltage-dep_anion_channel_sf"/>
</dbReference>
<keyword evidence="8" id="KW-0406">Ion transport</keyword>
<sequence>MPSSPSQVERVQFRDEPGPDGNNGFPGPCATSKVCKQGTPSIVKSYSQPISYVDAVRKRELLEPSLRQPNNAKIDKPKDTQFESFRTLSGKQETEPEMSASQSARLEYLPVHRYYDALEGPELDTLRATEELVLPEDLQWPFLLHYPVFSFGVCLGLSSQTILWKTIATSSATRFLNIDLDVNLILWSISAVLIATVSFIYSLKIIFYFEAVRREFYHPIRINFFFAPWITLLFLALGIPPSISLEKNLPTPL</sequence>
<comment type="similarity">
    <text evidence="3">Belongs to the SLAC1 S-type anion channel family.</text>
</comment>
<evidence type="ECO:0000256" key="4">
    <source>
        <dbReference type="ARBA" id="ARBA00022448"/>
    </source>
</evidence>
<dbReference type="Proteomes" id="UP000631114">
    <property type="component" value="Unassembled WGS sequence"/>
</dbReference>
<keyword evidence="9 11" id="KW-0472">Membrane</keyword>
<dbReference type="OrthoDB" id="1099at2759"/>
<dbReference type="Gene3D" id="1.50.10.150">
    <property type="entry name" value="Voltage-dependent anion channel"/>
    <property type="match status" value="1"/>
</dbReference>
<feature type="transmembrane region" description="Helical" evidence="11">
    <location>
        <begin position="224"/>
        <end position="243"/>
    </location>
</feature>
<keyword evidence="6 11" id="KW-0812">Transmembrane</keyword>
<keyword evidence="5" id="KW-1003">Cell membrane</keyword>
<dbReference type="GO" id="GO:0012505">
    <property type="term" value="C:endomembrane system"/>
    <property type="evidence" value="ECO:0007669"/>
    <property type="project" value="UniProtKB-SubCell"/>
</dbReference>
<comment type="subcellular location">
    <subcellularLocation>
        <location evidence="2">Cell membrane</location>
    </subcellularLocation>
    <subcellularLocation>
        <location evidence="1">Endomembrane system</location>
        <topology evidence="1">Multi-pass membrane protein</topology>
    </subcellularLocation>
</comment>
<dbReference type="EMBL" id="JADFTS010000006">
    <property type="protein sequence ID" value="KAF9602537.1"/>
    <property type="molecule type" value="Genomic_DNA"/>
</dbReference>
<feature type="compositionally biased region" description="Low complexity" evidence="10">
    <location>
        <begin position="19"/>
        <end position="28"/>
    </location>
</feature>
<evidence type="ECO:0000256" key="11">
    <source>
        <dbReference type="SAM" id="Phobius"/>
    </source>
</evidence>
<gene>
    <name evidence="12" type="ORF">IFM89_029836</name>
</gene>
<evidence type="ECO:0000256" key="3">
    <source>
        <dbReference type="ARBA" id="ARBA00007808"/>
    </source>
</evidence>
<dbReference type="InterPro" id="IPR030183">
    <property type="entry name" value="SLAC/SLAH"/>
</dbReference>
<evidence type="ECO:0000256" key="9">
    <source>
        <dbReference type="ARBA" id="ARBA00023136"/>
    </source>
</evidence>
<dbReference type="GO" id="GO:0006873">
    <property type="term" value="P:intracellular monoatomic ion homeostasis"/>
    <property type="evidence" value="ECO:0007669"/>
    <property type="project" value="InterPro"/>
</dbReference>
<evidence type="ECO:0000256" key="8">
    <source>
        <dbReference type="ARBA" id="ARBA00023065"/>
    </source>
</evidence>
<feature type="transmembrane region" description="Helical" evidence="11">
    <location>
        <begin position="184"/>
        <end position="203"/>
    </location>
</feature>